<evidence type="ECO:0000313" key="2">
    <source>
        <dbReference type="Proteomes" id="UP000789525"/>
    </source>
</evidence>
<evidence type="ECO:0000313" key="1">
    <source>
        <dbReference type="EMBL" id="CAG8563008.1"/>
    </source>
</evidence>
<gene>
    <name evidence="1" type="ORF">ACOLOM_LOCUS5307</name>
</gene>
<dbReference type="EMBL" id="CAJVPT010009584">
    <property type="protein sequence ID" value="CAG8563008.1"/>
    <property type="molecule type" value="Genomic_DNA"/>
</dbReference>
<keyword evidence="2" id="KW-1185">Reference proteome</keyword>
<protein>
    <submittedName>
        <fullName evidence="1">1863_t:CDS:1</fullName>
    </submittedName>
</protein>
<proteinExistence type="predicted"/>
<dbReference type="Proteomes" id="UP000789525">
    <property type="component" value="Unassembled WGS sequence"/>
</dbReference>
<organism evidence="1 2">
    <name type="scientific">Acaulospora colombiana</name>
    <dbReference type="NCBI Taxonomy" id="27376"/>
    <lineage>
        <taxon>Eukaryota</taxon>
        <taxon>Fungi</taxon>
        <taxon>Fungi incertae sedis</taxon>
        <taxon>Mucoromycota</taxon>
        <taxon>Glomeromycotina</taxon>
        <taxon>Glomeromycetes</taxon>
        <taxon>Diversisporales</taxon>
        <taxon>Acaulosporaceae</taxon>
        <taxon>Acaulospora</taxon>
    </lineage>
</organism>
<feature type="non-terminal residue" evidence="1">
    <location>
        <position position="1"/>
    </location>
</feature>
<name>A0ACA9M1X4_9GLOM</name>
<reference evidence="1" key="1">
    <citation type="submission" date="2021-06" db="EMBL/GenBank/DDBJ databases">
        <authorList>
            <person name="Kallberg Y."/>
            <person name="Tangrot J."/>
            <person name="Rosling A."/>
        </authorList>
    </citation>
    <scope>NUCLEOTIDE SEQUENCE</scope>
    <source>
        <strain evidence="1">CL356</strain>
    </source>
</reference>
<sequence length="272" mass="32119">EIFRFRLSAGDLEESKVEYTRYNNELTTISRFYAEALAFGKQVSKWKNDFKKSQLYYLLDQKPEYTNYSSNRRIPDSLSVLAYYAKGTRTPPHQIIENKLSLNPQKSQTGKASVELLLRYFGEFVPLFEKYKEQEKHNVYSCANDDVMDIRDDSGFAKFLPIDQYTKRNAVLPESCCRIIEEYYMESLTEGGPKKIISDWVRIINALILDKVEDTEEVKRLKKIESFLKPVPDISAPESTEHHYWSDFGHHFSLRLCKNLQDWIDERKFRFK</sequence>
<accession>A0ACA9M1X4</accession>
<comment type="caution">
    <text evidence="1">The sequence shown here is derived from an EMBL/GenBank/DDBJ whole genome shotgun (WGS) entry which is preliminary data.</text>
</comment>